<dbReference type="HOGENOM" id="CLU_083285_1_0_9"/>
<dbReference type="eggNOG" id="COG0561">
    <property type="taxonomic scope" value="Bacteria"/>
</dbReference>
<dbReference type="STRING" id="768706.Desor_1261"/>
<dbReference type="Proteomes" id="UP000006346">
    <property type="component" value="Chromosome"/>
</dbReference>
<dbReference type="InterPro" id="IPR023214">
    <property type="entry name" value="HAD_sf"/>
</dbReference>
<gene>
    <name evidence="2" type="ordered locus">Desor_1261</name>
</gene>
<dbReference type="Pfam" id="PF05116">
    <property type="entry name" value="S6PP"/>
    <property type="match status" value="1"/>
</dbReference>
<reference evidence="3" key="1">
    <citation type="submission" date="2011-11" db="EMBL/GenBank/DDBJ databases">
        <title>Complete sequence of Desulfosporosinus orientis DSM 765.</title>
        <authorList>
            <person name="Lucas S."/>
            <person name="Han J."/>
            <person name="Lapidus A."/>
            <person name="Cheng J.-F."/>
            <person name="Goodwin L."/>
            <person name="Pitluck S."/>
            <person name="Peters L."/>
            <person name="Ovchinnikova G."/>
            <person name="Teshima H."/>
            <person name="Detter J.C."/>
            <person name="Han C."/>
            <person name="Tapia R."/>
            <person name="Land M."/>
            <person name="Hauser L."/>
            <person name="Kyrpides N."/>
            <person name="Ivanova N."/>
            <person name="Pagani I."/>
            <person name="Pester M."/>
            <person name="Spring S."/>
            <person name="Ollivier B."/>
            <person name="Rattei T."/>
            <person name="Klenk H.-P."/>
            <person name="Wagner M."/>
            <person name="Loy A."/>
            <person name="Woyke T."/>
        </authorList>
    </citation>
    <scope>NUCLEOTIDE SEQUENCE [LARGE SCALE GENOMIC DNA]</scope>
    <source>
        <strain evidence="3">ATCC 19365 / DSM 765 / NCIMB 8382 / VKM B-1628</strain>
    </source>
</reference>
<keyword evidence="2" id="KW-0378">Hydrolase</keyword>
<dbReference type="OrthoDB" id="1666512at2"/>
<dbReference type="KEGG" id="dor:Desor_1261"/>
<evidence type="ECO:0000313" key="2">
    <source>
        <dbReference type="EMBL" id="AET66923.1"/>
    </source>
</evidence>
<protein>
    <submittedName>
        <fullName evidence="2">Putative HAD superfamily hydrolase</fullName>
    </submittedName>
</protein>
<dbReference type="InterPro" id="IPR006380">
    <property type="entry name" value="SPP-like_dom"/>
</dbReference>
<dbReference type="EMBL" id="CP003108">
    <property type="protein sequence ID" value="AET66923.1"/>
    <property type="molecule type" value="Genomic_DNA"/>
</dbReference>
<dbReference type="InterPro" id="IPR036412">
    <property type="entry name" value="HAD-like_sf"/>
</dbReference>
<reference evidence="2 3" key="2">
    <citation type="journal article" date="2012" name="J. Bacteriol.">
        <title>Complete genome sequences of Desulfosporosinus orientis DSM765T, Desulfosporosinus youngiae DSM17734T, Desulfosporosinus meridiei DSM13257T, and Desulfosporosinus acidiphilus DSM22704T.</title>
        <authorList>
            <person name="Pester M."/>
            <person name="Brambilla E."/>
            <person name="Alazard D."/>
            <person name="Rattei T."/>
            <person name="Weinmaier T."/>
            <person name="Han J."/>
            <person name="Lucas S."/>
            <person name="Lapidus A."/>
            <person name="Cheng J.F."/>
            <person name="Goodwin L."/>
            <person name="Pitluck S."/>
            <person name="Peters L."/>
            <person name="Ovchinnikova G."/>
            <person name="Teshima H."/>
            <person name="Detter J.C."/>
            <person name="Han C.S."/>
            <person name="Tapia R."/>
            <person name="Land M.L."/>
            <person name="Hauser L."/>
            <person name="Kyrpides N.C."/>
            <person name="Ivanova N.N."/>
            <person name="Pagani I."/>
            <person name="Huntmann M."/>
            <person name="Wei C.L."/>
            <person name="Davenport K.W."/>
            <person name="Daligault H."/>
            <person name="Chain P.S."/>
            <person name="Chen A."/>
            <person name="Mavromatis K."/>
            <person name="Markowitz V."/>
            <person name="Szeto E."/>
            <person name="Mikhailova N."/>
            <person name="Pati A."/>
            <person name="Wagner M."/>
            <person name="Woyke T."/>
            <person name="Ollivier B."/>
            <person name="Klenk H.P."/>
            <person name="Spring S."/>
            <person name="Loy A."/>
        </authorList>
    </citation>
    <scope>NUCLEOTIDE SEQUENCE [LARGE SCALE GENOMIC DNA]</scope>
    <source>
        <strain evidence="3">ATCC 19365 / DSM 765 / NCIMB 8382 / VKM B-1628</strain>
    </source>
</reference>
<dbReference type="InterPro" id="IPR024197">
    <property type="entry name" value="TPP-like"/>
</dbReference>
<accession>G7WEN2</accession>
<dbReference type="SUPFAM" id="SSF56784">
    <property type="entry name" value="HAD-like"/>
    <property type="match status" value="1"/>
</dbReference>
<dbReference type="GO" id="GO:0016787">
    <property type="term" value="F:hydrolase activity"/>
    <property type="evidence" value="ECO:0007669"/>
    <property type="project" value="UniProtKB-KW"/>
</dbReference>
<organism evidence="2 3">
    <name type="scientific">Desulfosporosinus orientis (strain ATCC 19365 / DSM 765 / NCIMB 8382 / VKM B-1628 / Singapore I)</name>
    <name type="common">Desulfotomaculum orientis</name>
    <dbReference type="NCBI Taxonomy" id="768706"/>
    <lineage>
        <taxon>Bacteria</taxon>
        <taxon>Bacillati</taxon>
        <taxon>Bacillota</taxon>
        <taxon>Clostridia</taxon>
        <taxon>Eubacteriales</taxon>
        <taxon>Desulfitobacteriaceae</taxon>
        <taxon>Desulfosporosinus</taxon>
    </lineage>
</organism>
<evidence type="ECO:0000313" key="3">
    <source>
        <dbReference type="Proteomes" id="UP000006346"/>
    </source>
</evidence>
<dbReference type="RefSeq" id="WP_014183744.1">
    <property type="nucleotide sequence ID" value="NC_016584.1"/>
</dbReference>
<keyword evidence="3" id="KW-1185">Reference proteome</keyword>
<dbReference type="PIRSF" id="PIRSF030802">
    <property type="entry name" value="UCP030802"/>
    <property type="match status" value="1"/>
</dbReference>
<dbReference type="Gene3D" id="3.40.50.1000">
    <property type="entry name" value="HAD superfamily/HAD-like"/>
    <property type="match status" value="2"/>
</dbReference>
<proteinExistence type="predicted"/>
<dbReference type="PATRIC" id="fig|768706.3.peg.1243"/>
<sequence>MMKRLIFASDLDQTLIYSYRSFIKNHPVGDSISPIEWYEDRYISYITQESIRKLQKLSGELLFVPVTTRTKLQYERVDFLNHGIAFDYAITSNGGKIFYRGSEDQEWRQTVWEARRHCLEAEDLIAKFEELRHPSWVHPDSGKMADDLFYYCIIERERIPLAELAAFKLWAKDNNWELSIQGRKLYLVPQNVSKKAAVQYIKAKEGMDYVAAAGDSLLDLDMLKDADFPVAPAHGELYSLNLQNAAGLERIRFTQKNGIRAGEEILDYVTSLIS</sequence>
<dbReference type="AlphaFoldDB" id="G7WEN2"/>
<name>G7WEN2_DESOD</name>
<feature type="domain" description="Sucrose phosphatase-like" evidence="1">
    <location>
        <begin position="5"/>
        <end position="257"/>
    </location>
</feature>
<evidence type="ECO:0000259" key="1">
    <source>
        <dbReference type="Pfam" id="PF05116"/>
    </source>
</evidence>